<dbReference type="PANTHER" id="PTHR43342">
    <property type="entry name" value="NADH-QUINONE OXIDOREDUCTASE, E SUBUNIT"/>
    <property type="match status" value="1"/>
</dbReference>
<gene>
    <name evidence="7" type="ORF">LCGC14_2860160</name>
</gene>
<dbReference type="EMBL" id="LAZR01055256">
    <property type="protein sequence ID" value="KKK76784.1"/>
    <property type="molecule type" value="Genomic_DNA"/>
</dbReference>
<sequence>MDLTKVDEITESYDGDKSSLVMILQDVQEAYNYLPVPALRHVAETLDLGLGHVYNVATFYSSFSLEERGRHLVRVCDGTACHLRGATNLCGEITRQLGIEQGQTTPDKMFTLETVACLGACALAPVMTVGKQYHGQMTPEKLRQTLEAYRSGTVMEVAE</sequence>
<comment type="caution">
    <text evidence="7">The sequence shown here is derived from an EMBL/GenBank/DDBJ whole genome shotgun (WGS) entry which is preliminary data.</text>
</comment>
<dbReference type="Gene3D" id="3.40.30.10">
    <property type="entry name" value="Glutaredoxin"/>
    <property type="match status" value="1"/>
</dbReference>
<dbReference type="Gene3D" id="1.10.10.1590">
    <property type="entry name" value="NADH-quinone oxidoreductase subunit E"/>
    <property type="match status" value="1"/>
</dbReference>
<keyword evidence="5" id="KW-0411">Iron-sulfur</keyword>
<evidence type="ECO:0000256" key="1">
    <source>
        <dbReference type="ARBA" id="ARBA00010643"/>
    </source>
</evidence>
<accession>A0A0F9AE73</accession>
<dbReference type="InterPro" id="IPR002023">
    <property type="entry name" value="NuoE-like"/>
</dbReference>
<dbReference type="FunFam" id="3.40.30.10:FF:000015">
    <property type="entry name" value="NADH-quinone oxidoreductase subunit E"/>
    <property type="match status" value="1"/>
</dbReference>
<comment type="similarity">
    <text evidence="1">Belongs to the complex I 24 kDa subunit family.</text>
</comment>
<evidence type="ECO:0000256" key="4">
    <source>
        <dbReference type="ARBA" id="ARBA00023004"/>
    </source>
</evidence>
<dbReference type="NCBIfam" id="NF005722">
    <property type="entry name" value="PRK07539.1-2"/>
    <property type="match status" value="1"/>
</dbReference>
<proteinExistence type="inferred from homology"/>
<keyword evidence="2" id="KW-0001">2Fe-2S</keyword>
<dbReference type="PROSITE" id="PS01099">
    <property type="entry name" value="COMPLEX1_24K"/>
    <property type="match status" value="1"/>
</dbReference>
<dbReference type="InterPro" id="IPR042128">
    <property type="entry name" value="NuoE_dom"/>
</dbReference>
<dbReference type="PANTHER" id="PTHR43342:SF1">
    <property type="entry name" value="BIFURCATING [FEFE] HYDROGENASE GAMMA SUBUNIT"/>
    <property type="match status" value="1"/>
</dbReference>
<organism evidence="7">
    <name type="scientific">marine sediment metagenome</name>
    <dbReference type="NCBI Taxonomy" id="412755"/>
    <lineage>
        <taxon>unclassified sequences</taxon>
        <taxon>metagenomes</taxon>
        <taxon>ecological metagenomes</taxon>
    </lineage>
</organism>
<evidence type="ECO:0000313" key="7">
    <source>
        <dbReference type="EMBL" id="KKK76784.1"/>
    </source>
</evidence>
<dbReference type="Pfam" id="PF01257">
    <property type="entry name" value="2Fe-2S_thioredx"/>
    <property type="match status" value="1"/>
</dbReference>
<dbReference type="InterPro" id="IPR028431">
    <property type="entry name" value="NADP_DH_HndA-like"/>
</dbReference>
<dbReference type="GO" id="GO:0046872">
    <property type="term" value="F:metal ion binding"/>
    <property type="evidence" value="ECO:0007669"/>
    <property type="project" value="UniProtKB-KW"/>
</dbReference>
<evidence type="ECO:0000256" key="5">
    <source>
        <dbReference type="ARBA" id="ARBA00023014"/>
    </source>
</evidence>
<dbReference type="CDD" id="cd03064">
    <property type="entry name" value="TRX_Fd_NuoE"/>
    <property type="match status" value="1"/>
</dbReference>
<keyword evidence="4" id="KW-0408">Iron</keyword>
<reference evidence="7" key="1">
    <citation type="journal article" date="2015" name="Nature">
        <title>Complex archaea that bridge the gap between prokaryotes and eukaryotes.</title>
        <authorList>
            <person name="Spang A."/>
            <person name="Saw J.H."/>
            <person name="Jorgensen S.L."/>
            <person name="Zaremba-Niedzwiedzka K."/>
            <person name="Martijn J."/>
            <person name="Lind A.E."/>
            <person name="van Eijk R."/>
            <person name="Schleper C."/>
            <person name="Guy L."/>
            <person name="Ettema T.J."/>
        </authorList>
    </citation>
    <scope>NUCLEOTIDE SEQUENCE</scope>
</reference>
<dbReference type="InterPro" id="IPR041921">
    <property type="entry name" value="NuoE_N"/>
</dbReference>
<dbReference type="PIRSF" id="PIRSF000216">
    <property type="entry name" value="NADH_DH_24kDa"/>
    <property type="match status" value="1"/>
</dbReference>
<name>A0A0F9AE73_9ZZZZ</name>
<evidence type="ECO:0000256" key="3">
    <source>
        <dbReference type="ARBA" id="ARBA00022723"/>
    </source>
</evidence>
<evidence type="ECO:0000256" key="2">
    <source>
        <dbReference type="ARBA" id="ARBA00022714"/>
    </source>
</evidence>
<keyword evidence="3" id="KW-0479">Metal-binding</keyword>
<evidence type="ECO:0000256" key="6">
    <source>
        <dbReference type="ARBA" id="ARBA00034078"/>
    </source>
</evidence>
<dbReference type="InterPro" id="IPR036249">
    <property type="entry name" value="Thioredoxin-like_sf"/>
</dbReference>
<comment type="cofactor">
    <cofactor evidence="6">
        <name>[2Fe-2S] cluster</name>
        <dbReference type="ChEBI" id="CHEBI:190135"/>
    </cofactor>
</comment>
<dbReference type="SUPFAM" id="SSF52833">
    <property type="entry name" value="Thioredoxin-like"/>
    <property type="match status" value="1"/>
</dbReference>
<dbReference type="AlphaFoldDB" id="A0A0F9AE73"/>
<protein>
    <submittedName>
        <fullName evidence="7">Uncharacterized protein</fullName>
    </submittedName>
</protein>
<dbReference type="GO" id="GO:0016491">
    <property type="term" value="F:oxidoreductase activity"/>
    <property type="evidence" value="ECO:0007669"/>
    <property type="project" value="InterPro"/>
</dbReference>
<dbReference type="GO" id="GO:0051537">
    <property type="term" value="F:2 iron, 2 sulfur cluster binding"/>
    <property type="evidence" value="ECO:0007669"/>
    <property type="project" value="UniProtKB-KW"/>
</dbReference>
<dbReference type="NCBIfam" id="TIGR01958">
    <property type="entry name" value="nuoE_fam"/>
    <property type="match status" value="1"/>
</dbReference>